<dbReference type="InterPro" id="IPR011712">
    <property type="entry name" value="Sig_transdc_His_kin_sub3_dim/P"/>
</dbReference>
<feature type="domain" description="GAF" evidence="4">
    <location>
        <begin position="32"/>
        <end position="179"/>
    </location>
</feature>
<proteinExistence type="predicted"/>
<keyword evidence="2" id="KW-0418">Kinase</keyword>
<evidence type="ECO:0000256" key="2">
    <source>
        <dbReference type="ARBA" id="ARBA00022777"/>
    </source>
</evidence>
<sequence length="556" mass="58170">MKDSPRSGELLYTQERMQGLMAAVVSIGVELDLASVLKQIVESACTLLHAGFGALGVIGEEGGLSHFITVGIDPELAARIGPLPTGHGVLGLLIREPRPIRLPDLRNHPASYGFPEHHPPMRTFLGVPVRVRDTVFGNLYLTEKENGELFTTEDEDLAVALATAAGVAIENAKLFDDSLLRSRWLEACMDVAGRAMGSGSTMSSGRAGGESGPDLVAARAREVSGADMVLIAVPSDDGGPSYIAAAAGDGAGAFRGRPLELDAAVVRRVLKSGGPVALTAAELMGAGQGKAYGPALAVALGSSDMAHGVLIFLRSPGAGNYSAAFLDMAGLYAAQAALALELVRTNRLREQLVVLTDRDRIAKDLHDVVIQRLFAAGLSVQSLGRLTDNPTAVQRIHAVTGELDATIRDLRDTIYSLQESAGNVELLSSRILRSVRNATRELPFAPRLYLAGPVDTAIDDVTSAHLLAVLSEGVSNAVRHSGAETIEVTIAVADGRASLLVDDDGTGFGAPAHRSGLANMDHRARELKGSLSVESAPGNGTRLCWSVPLPVPVPGV</sequence>
<keyword evidence="1" id="KW-0808">Transferase</keyword>
<keyword evidence="3" id="KW-0902">Two-component regulatory system</keyword>
<dbReference type="GO" id="GO:0046983">
    <property type="term" value="F:protein dimerization activity"/>
    <property type="evidence" value="ECO:0007669"/>
    <property type="project" value="InterPro"/>
</dbReference>
<dbReference type="SUPFAM" id="SSF55874">
    <property type="entry name" value="ATPase domain of HSP90 chaperone/DNA topoisomerase II/histidine kinase"/>
    <property type="match status" value="1"/>
</dbReference>
<dbReference type="InterPro" id="IPR029016">
    <property type="entry name" value="GAF-like_dom_sf"/>
</dbReference>
<dbReference type="AlphaFoldDB" id="A0A931CR58"/>
<dbReference type="GO" id="GO:0016020">
    <property type="term" value="C:membrane"/>
    <property type="evidence" value="ECO:0007669"/>
    <property type="project" value="InterPro"/>
</dbReference>
<dbReference type="GO" id="GO:0000155">
    <property type="term" value="F:phosphorelay sensor kinase activity"/>
    <property type="evidence" value="ECO:0007669"/>
    <property type="project" value="InterPro"/>
</dbReference>
<dbReference type="Gene3D" id="1.20.5.1930">
    <property type="match status" value="1"/>
</dbReference>
<dbReference type="Proteomes" id="UP000655366">
    <property type="component" value="Unassembled WGS sequence"/>
</dbReference>
<name>A0A931CR58_9MICC</name>
<dbReference type="SMART" id="SM00387">
    <property type="entry name" value="HATPase_c"/>
    <property type="match status" value="1"/>
</dbReference>
<keyword evidence="7" id="KW-1185">Reference proteome</keyword>
<dbReference type="InterPro" id="IPR003018">
    <property type="entry name" value="GAF"/>
</dbReference>
<reference evidence="6 7" key="1">
    <citation type="submission" date="2020-11" db="EMBL/GenBank/DDBJ databases">
        <title>Arthrobacter antarcticus sp. nov., isolated from Antarctic Soil.</title>
        <authorList>
            <person name="Li J."/>
        </authorList>
    </citation>
    <scope>NUCLEOTIDE SEQUENCE [LARGE SCALE GENOMIC DNA]</scope>
    <source>
        <strain evidence="6 7">Z1-20</strain>
    </source>
</reference>
<dbReference type="Gene3D" id="3.30.450.40">
    <property type="match status" value="2"/>
</dbReference>
<accession>A0A931CR58</accession>
<evidence type="ECO:0000313" key="6">
    <source>
        <dbReference type="EMBL" id="MBG0740646.1"/>
    </source>
</evidence>
<dbReference type="RefSeq" id="WP_196397581.1">
    <property type="nucleotide sequence ID" value="NZ_JADNYM010000019.1"/>
</dbReference>
<evidence type="ECO:0000256" key="1">
    <source>
        <dbReference type="ARBA" id="ARBA00022679"/>
    </source>
</evidence>
<gene>
    <name evidence="6" type="ORF">IV500_14795</name>
</gene>
<dbReference type="InterPro" id="IPR036890">
    <property type="entry name" value="HATPase_C_sf"/>
</dbReference>
<dbReference type="EMBL" id="JADNYM010000019">
    <property type="protein sequence ID" value="MBG0740646.1"/>
    <property type="molecule type" value="Genomic_DNA"/>
</dbReference>
<feature type="domain" description="GAF" evidence="4">
    <location>
        <begin position="208"/>
        <end position="350"/>
    </location>
</feature>
<dbReference type="InterPro" id="IPR003594">
    <property type="entry name" value="HATPase_dom"/>
</dbReference>
<evidence type="ECO:0000259" key="5">
    <source>
        <dbReference type="SMART" id="SM00387"/>
    </source>
</evidence>
<dbReference type="PANTHER" id="PTHR24421:SF56">
    <property type="entry name" value="OXYGEN SENSOR HISTIDINE KINASE RESPONSE REGULATOR DOST"/>
    <property type="match status" value="1"/>
</dbReference>
<dbReference type="Pfam" id="PF07730">
    <property type="entry name" value="HisKA_3"/>
    <property type="match status" value="1"/>
</dbReference>
<evidence type="ECO:0000259" key="4">
    <source>
        <dbReference type="SMART" id="SM00065"/>
    </source>
</evidence>
<dbReference type="Pfam" id="PF02518">
    <property type="entry name" value="HATPase_c"/>
    <property type="match status" value="1"/>
</dbReference>
<evidence type="ECO:0000313" key="7">
    <source>
        <dbReference type="Proteomes" id="UP000655366"/>
    </source>
</evidence>
<dbReference type="CDD" id="cd16917">
    <property type="entry name" value="HATPase_UhpB-NarQ-NarX-like"/>
    <property type="match status" value="1"/>
</dbReference>
<comment type="caution">
    <text evidence="6">The sequence shown here is derived from an EMBL/GenBank/DDBJ whole genome shotgun (WGS) entry which is preliminary data.</text>
</comment>
<protein>
    <submittedName>
        <fullName evidence="6">GAF domain-containing protein</fullName>
    </submittedName>
</protein>
<dbReference type="Pfam" id="PF13185">
    <property type="entry name" value="GAF_2"/>
    <property type="match status" value="1"/>
</dbReference>
<organism evidence="6 7">
    <name type="scientific">Arthrobacter terrae</name>
    <dbReference type="NCBI Taxonomy" id="2935737"/>
    <lineage>
        <taxon>Bacteria</taxon>
        <taxon>Bacillati</taxon>
        <taxon>Actinomycetota</taxon>
        <taxon>Actinomycetes</taxon>
        <taxon>Micrococcales</taxon>
        <taxon>Micrococcaceae</taxon>
        <taxon>Arthrobacter</taxon>
    </lineage>
</organism>
<dbReference type="SUPFAM" id="SSF55781">
    <property type="entry name" value="GAF domain-like"/>
    <property type="match status" value="2"/>
</dbReference>
<feature type="domain" description="Histidine kinase/HSP90-like ATPase" evidence="5">
    <location>
        <begin position="461"/>
        <end position="551"/>
    </location>
</feature>
<dbReference type="InterPro" id="IPR050482">
    <property type="entry name" value="Sensor_HK_TwoCompSys"/>
</dbReference>
<dbReference type="PANTHER" id="PTHR24421">
    <property type="entry name" value="NITRATE/NITRITE SENSOR PROTEIN NARX-RELATED"/>
    <property type="match status" value="1"/>
</dbReference>
<dbReference type="Gene3D" id="3.30.565.10">
    <property type="entry name" value="Histidine kinase-like ATPase, C-terminal domain"/>
    <property type="match status" value="1"/>
</dbReference>
<dbReference type="SMART" id="SM00065">
    <property type="entry name" value="GAF"/>
    <property type="match status" value="2"/>
</dbReference>
<evidence type="ECO:0000256" key="3">
    <source>
        <dbReference type="ARBA" id="ARBA00023012"/>
    </source>
</evidence>